<evidence type="ECO:0000313" key="14">
    <source>
        <dbReference type="WBParaSite" id="SVE_0370700.1"/>
    </source>
</evidence>
<proteinExistence type="inferred from homology"/>
<dbReference type="InterPro" id="IPR051167">
    <property type="entry name" value="Prolyl_oligopep/macrocyclase"/>
</dbReference>
<keyword evidence="13" id="KW-1185">Reference proteome</keyword>
<feature type="compositionally biased region" description="Pro residues" evidence="9">
    <location>
        <begin position="220"/>
        <end position="237"/>
    </location>
</feature>
<dbReference type="EC" id="3.4.21.26" evidence="3"/>
<dbReference type="Pfam" id="PF00326">
    <property type="entry name" value="Peptidase_S9"/>
    <property type="match status" value="1"/>
</dbReference>
<dbReference type="WBParaSite" id="SVE_0370700.1">
    <property type="protein sequence ID" value="SVE_0370700.1"/>
    <property type="gene ID" value="SVE_0370700"/>
</dbReference>
<evidence type="ECO:0000256" key="7">
    <source>
        <dbReference type="ARBA" id="ARBA00022825"/>
    </source>
</evidence>
<dbReference type="GO" id="GO:0006508">
    <property type="term" value="P:proteolysis"/>
    <property type="evidence" value="ECO:0007669"/>
    <property type="project" value="UniProtKB-KW"/>
</dbReference>
<keyword evidence="10" id="KW-0472">Membrane</keyword>
<dbReference type="Gene3D" id="3.40.50.1820">
    <property type="entry name" value="alpha/beta hydrolase"/>
    <property type="match status" value="1"/>
</dbReference>
<feature type="compositionally biased region" description="Low complexity" evidence="9">
    <location>
        <begin position="115"/>
        <end position="125"/>
    </location>
</feature>
<dbReference type="GO" id="GO:0004252">
    <property type="term" value="F:serine-type endopeptidase activity"/>
    <property type="evidence" value="ECO:0007669"/>
    <property type="project" value="UniProtKB-EC"/>
</dbReference>
<evidence type="ECO:0000256" key="10">
    <source>
        <dbReference type="SAM" id="Phobius"/>
    </source>
</evidence>
<feature type="compositionally biased region" description="Basic residues" evidence="9">
    <location>
        <begin position="246"/>
        <end position="255"/>
    </location>
</feature>
<feature type="compositionally biased region" description="Low complexity" evidence="9">
    <location>
        <begin position="169"/>
        <end position="179"/>
    </location>
</feature>
<evidence type="ECO:0000256" key="2">
    <source>
        <dbReference type="ARBA" id="ARBA00005228"/>
    </source>
</evidence>
<dbReference type="GO" id="GO:0070012">
    <property type="term" value="F:oligopeptidase activity"/>
    <property type="evidence" value="ECO:0007669"/>
    <property type="project" value="TreeGrafter"/>
</dbReference>
<dbReference type="InterPro" id="IPR002470">
    <property type="entry name" value="Peptidase_S9A"/>
</dbReference>
<evidence type="ECO:0000256" key="6">
    <source>
        <dbReference type="ARBA" id="ARBA00022801"/>
    </source>
</evidence>
<dbReference type="InterPro" id="IPR001375">
    <property type="entry name" value="Peptidase_S9_cat"/>
</dbReference>
<dbReference type="SUPFAM" id="SSF50993">
    <property type="entry name" value="Peptidase/esterase 'gauge' domain"/>
    <property type="match status" value="1"/>
</dbReference>
<dbReference type="InterPro" id="IPR029058">
    <property type="entry name" value="AB_hydrolase_fold"/>
</dbReference>
<feature type="compositionally biased region" description="Low complexity" evidence="9">
    <location>
        <begin position="142"/>
        <end position="152"/>
    </location>
</feature>
<dbReference type="Pfam" id="PF02897">
    <property type="entry name" value="Peptidase_S9_N"/>
    <property type="match status" value="1"/>
</dbReference>
<sequence length="1013" mass="116082">MYLKFLVFYIIALVAFLPYLPIDAKKPKKSEKAVDKVDEKDVSKQKGKKKGEKEKKGKKKVSHTSVHVHIHKLPPHCAPIKPKPPSHKKTTTGLLTTTKTKKPPKPGKPSKPSKPKTTTGLPTTTKTKKPPKPGKPSKPSKPKTTTGSPTTTKTKKPQKPGKPSKPSKPKTTTGLPTTTKTKKPTKPGKPSKPSKTTTGLPTTTKTKKPTKPGKPSKPSTKPPKPPVKPPVQPPKTTRPPSGGRTTTRRTKRTKTPPRTTTPKHNECDDWRDYYYERYHTTIRINVTEYYQAERCKKQCSYKIFGKEVYDYYQDLESLKNIKTSKFVTKLNSMSYKYLSTITIRNYIERKIKSFSSYTKLGIFEKYGQYVYYRYRESSQHRDSIWRRDGYLGAGKVFLDINKIDSTGKKIITKYVFSKDQKYMAYILCTNGDSLCTIKFKETEKSFKKINDELKYVYSRSMSFAYGTKGFFYSAYADKNGKIVSSLTSTKGIYHTLFYHRFGTKQEKDILIDADYDKSNVYVDGWVSPDGNMLFVKYSIEDRAHDPLQSIKFLRLYKLSESKIVKKIQLQSLFTKYDAQYTIVDSSYDQAILLTTKNAPNGRVVKINLVTASQGEKKWKEIIKGDKKKVFKTITAVGQKYLYVNYIENVTNKAFLYDKENGKMLTELDFEQSYSVEFSGSIYTSRFFIRVMNQAVPQIIYTGNTLDLKKISKKRPFKLRVVERTEISGIEKKDYVIKTIYYPSFDKTMVPLFIFHRKGIKLDGQNPLLLESYGAFGSSFFPAYCPSNLMFVTHFNGIYVVAGVRGGGEYGEEWHKDGSLLNKNNTFRDFISASEFLIKKNYTRPAKLVIRGHEEGGLLAAVVSRMRPDLFGSVIMRSPLLDMIRYPKLNLGVSRLAEFGNPEKNDFNYLIRYSPYHSIKMPKRPVQWPCTLISTSLANSKEEVNAAHTLKYTAELYYVLRKDGIIYQRNPVLVSVNEEVKQTTTEIQKQKVKTIVDEFSFVKETLNIKWRYSS</sequence>
<dbReference type="Proteomes" id="UP000035680">
    <property type="component" value="Unassembled WGS sequence"/>
</dbReference>
<feature type="transmembrane region" description="Helical" evidence="10">
    <location>
        <begin position="6"/>
        <end position="22"/>
    </location>
</feature>
<reference evidence="13" key="1">
    <citation type="submission" date="2014-07" db="EMBL/GenBank/DDBJ databases">
        <authorList>
            <person name="Martin A.A"/>
            <person name="De Silva N."/>
        </authorList>
    </citation>
    <scope>NUCLEOTIDE SEQUENCE</scope>
</reference>
<comment type="similarity">
    <text evidence="2">Belongs to the peptidase S9A family.</text>
</comment>
<evidence type="ECO:0000259" key="11">
    <source>
        <dbReference type="Pfam" id="PF00326"/>
    </source>
</evidence>
<dbReference type="SUPFAM" id="SSF53474">
    <property type="entry name" value="alpha/beta-Hydrolases"/>
    <property type="match status" value="1"/>
</dbReference>
<organism evidence="13 14">
    <name type="scientific">Strongyloides venezuelensis</name>
    <name type="common">Threadworm</name>
    <dbReference type="NCBI Taxonomy" id="75913"/>
    <lineage>
        <taxon>Eukaryota</taxon>
        <taxon>Metazoa</taxon>
        <taxon>Ecdysozoa</taxon>
        <taxon>Nematoda</taxon>
        <taxon>Chromadorea</taxon>
        <taxon>Rhabditida</taxon>
        <taxon>Tylenchina</taxon>
        <taxon>Panagrolaimomorpha</taxon>
        <taxon>Strongyloidoidea</taxon>
        <taxon>Strongyloididae</taxon>
        <taxon>Strongyloides</taxon>
    </lineage>
</organism>
<dbReference type="GO" id="GO:0005829">
    <property type="term" value="C:cytosol"/>
    <property type="evidence" value="ECO:0007669"/>
    <property type="project" value="TreeGrafter"/>
</dbReference>
<protein>
    <recommendedName>
        <fullName evidence="4">Prolyl endopeptidase</fullName>
        <ecNumber evidence="3">3.4.21.26</ecNumber>
    </recommendedName>
    <alternativeName>
        <fullName evidence="8">Post-proline cleaving enzyme</fullName>
    </alternativeName>
</protein>
<dbReference type="Gene3D" id="2.130.10.120">
    <property type="entry name" value="Prolyl oligopeptidase, N-terminal domain"/>
    <property type="match status" value="1"/>
</dbReference>
<feature type="compositionally biased region" description="Low complexity" evidence="9">
    <location>
        <begin position="191"/>
        <end position="204"/>
    </location>
</feature>
<dbReference type="AlphaFoldDB" id="A0A0K0F4H0"/>
<evidence type="ECO:0000256" key="3">
    <source>
        <dbReference type="ARBA" id="ARBA00011897"/>
    </source>
</evidence>
<keyword evidence="5" id="KW-0645">Protease</keyword>
<feature type="region of interest" description="Disordered" evidence="9">
    <location>
        <begin position="26"/>
        <end position="266"/>
    </location>
</feature>
<feature type="domain" description="Peptidase S9 prolyl oligopeptidase catalytic" evidence="11">
    <location>
        <begin position="786"/>
        <end position="975"/>
    </location>
</feature>
<keyword evidence="6" id="KW-0378">Hydrolase</keyword>
<evidence type="ECO:0000256" key="9">
    <source>
        <dbReference type="SAM" id="MobiDB-lite"/>
    </source>
</evidence>
<feature type="compositionally biased region" description="Basic residues" evidence="9">
    <location>
        <begin position="45"/>
        <end position="74"/>
    </location>
</feature>
<dbReference type="PANTHER" id="PTHR42881">
    <property type="entry name" value="PROLYL ENDOPEPTIDASE"/>
    <property type="match status" value="1"/>
</dbReference>
<evidence type="ECO:0000256" key="5">
    <source>
        <dbReference type="ARBA" id="ARBA00022670"/>
    </source>
</evidence>
<evidence type="ECO:0000313" key="13">
    <source>
        <dbReference type="Proteomes" id="UP000035680"/>
    </source>
</evidence>
<comment type="catalytic activity">
    <reaction evidence="1">
        <text>Hydrolysis of Pro-|-Xaa &gt;&gt; Ala-|-Xaa in oligopeptides.</text>
        <dbReference type="EC" id="3.4.21.26"/>
    </reaction>
</comment>
<keyword evidence="7" id="KW-0720">Serine protease</keyword>
<evidence type="ECO:0000256" key="8">
    <source>
        <dbReference type="ARBA" id="ARBA00029698"/>
    </source>
</evidence>
<feature type="compositionally biased region" description="Basic and acidic residues" evidence="9">
    <location>
        <begin position="30"/>
        <end position="44"/>
    </location>
</feature>
<reference evidence="14" key="2">
    <citation type="submission" date="2015-08" db="UniProtKB">
        <authorList>
            <consortium name="WormBaseParasite"/>
        </authorList>
    </citation>
    <scope>IDENTIFICATION</scope>
</reference>
<dbReference type="PRINTS" id="PR00862">
    <property type="entry name" value="PROLIGOPTASE"/>
</dbReference>
<feature type="domain" description="Peptidase S9A N-terminal" evidence="12">
    <location>
        <begin position="300"/>
        <end position="703"/>
    </location>
</feature>
<evidence type="ECO:0000256" key="1">
    <source>
        <dbReference type="ARBA" id="ARBA00001070"/>
    </source>
</evidence>
<name>A0A0K0F4H0_STRVS</name>
<accession>A0A0K0F4H0</accession>
<keyword evidence="10" id="KW-0812">Transmembrane</keyword>
<evidence type="ECO:0000256" key="4">
    <source>
        <dbReference type="ARBA" id="ARBA00016310"/>
    </source>
</evidence>
<evidence type="ECO:0000259" key="12">
    <source>
        <dbReference type="Pfam" id="PF02897"/>
    </source>
</evidence>
<keyword evidence="10" id="KW-1133">Transmembrane helix</keyword>
<dbReference type="PANTHER" id="PTHR42881:SF2">
    <property type="entry name" value="PROLYL ENDOPEPTIDASE"/>
    <property type="match status" value="1"/>
</dbReference>
<dbReference type="InterPro" id="IPR023302">
    <property type="entry name" value="Pept_S9A_N"/>
</dbReference>